<dbReference type="EMBL" id="BPLR01014026">
    <property type="protein sequence ID" value="GIY65752.1"/>
    <property type="molecule type" value="Genomic_DNA"/>
</dbReference>
<reference evidence="1 2" key="1">
    <citation type="submission" date="2021-06" db="EMBL/GenBank/DDBJ databases">
        <title>Caerostris extrusa draft genome.</title>
        <authorList>
            <person name="Kono N."/>
            <person name="Arakawa K."/>
        </authorList>
    </citation>
    <scope>NUCLEOTIDE SEQUENCE [LARGE SCALE GENOMIC DNA]</scope>
</reference>
<evidence type="ECO:0000313" key="2">
    <source>
        <dbReference type="Proteomes" id="UP001054945"/>
    </source>
</evidence>
<dbReference type="Proteomes" id="UP001054945">
    <property type="component" value="Unassembled WGS sequence"/>
</dbReference>
<comment type="caution">
    <text evidence="1">The sequence shown here is derived from an EMBL/GenBank/DDBJ whole genome shotgun (WGS) entry which is preliminary data.</text>
</comment>
<gene>
    <name evidence="1" type="ORF">CEXT_299751</name>
</gene>
<sequence>MEGEKMIQYRSSALRVLTSILEATTSLTFSHSFRGIQLDSSASPLPTLLWIPVHRLFVRAIVDEHCSPPDRSPSIFHVFRRSG</sequence>
<protein>
    <submittedName>
        <fullName evidence="1">Uncharacterized protein</fullName>
    </submittedName>
</protein>
<keyword evidence="2" id="KW-1185">Reference proteome</keyword>
<organism evidence="1 2">
    <name type="scientific">Caerostris extrusa</name>
    <name type="common">Bark spider</name>
    <name type="synonym">Caerostris bankana</name>
    <dbReference type="NCBI Taxonomy" id="172846"/>
    <lineage>
        <taxon>Eukaryota</taxon>
        <taxon>Metazoa</taxon>
        <taxon>Ecdysozoa</taxon>
        <taxon>Arthropoda</taxon>
        <taxon>Chelicerata</taxon>
        <taxon>Arachnida</taxon>
        <taxon>Araneae</taxon>
        <taxon>Araneomorphae</taxon>
        <taxon>Entelegynae</taxon>
        <taxon>Araneoidea</taxon>
        <taxon>Araneidae</taxon>
        <taxon>Caerostris</taxon>
    </lineage>
</organism>
<name>A0AAV4V699_CAEEX</name>
<dbReference type="AlphaFoldDB" id="A0AAV4V699"/>
<evidence type="ECO:0000313" key="1">
    <source>
        <dbReference type="EMBL" id="GIY65752.1"/>
    </source>
</evidence>
<accession>A0AAV4V699</accession>
<proteinExistence type="predicted"/>